<name>V3ZW48_LOTGI</name>
<dbReference type="EMBL" id="KB201611">
    <property type="protein sequence ID" value="ESO95743.1"/>
    <property type="molecule type" value="Genomic_DNA"/>
</dbReference>
<gene>
    <name evidence="1" type="ORF">LOTGIDRAFT_160288</name>
</gene>
<sequence>MDSTMILLEGVANIGPLFTRRNRDMIASICTIPIFSQYNTPGLNIIGMKSSHQLETCWSIDIKLCSSELLNGRSMHGLVRATRKHRRSFKSYKAQSVLDVLRNYPFTHALQEYSSIKPQNDSHSTSCCSPYM</sequence>
<evidence type="ECO:0000313" key="2">
    <source>
        <dbReference type="Proteomes" id="UP000030746"/>
    </source>
</evidence>
<dbReference type="HOGENOM" id="CLU_1919420_0_0_1"/>
<dbReference type="KEGG" id="lgi:LOTGIDRAFT_160288"/>
<dbReference type="RefSeq" id="XP_009053592.1">
    <property type="nucleotide sequence ID" value="XM_009055344.1"/>
</dbReference>
<keyword evidence="2" id="KW-1185">Reference proteome</keyword>
<dbReference type="CTD" id="20238353"/>
<organism evidence="1 2">
    <name type="scientific">Lottia gigantea</name>
    <name type="common">Giant owl limpet</name>
    <dbReference type="NCBI Taxonomy" id="225164"/>
    <lineage>
        <taxon>Eukaryota</taxon>
        <taxon>Metazoa</taxon>
        <taxon>Spiralia</taxon>
        <taxon>Lophotrochozoa</taxon>
        <taxon>Mollusca</taxon>
        <taxon>Gastropoda</taxon>
        <taxon>Patellogastropoda</taxon>
        <taxon>Lottioidea</taxon>
        <taxon>Lottiidae</taxon>
        <taxon>Lottia</taxon>
    </lineage>
</organism>
<protein>
    <submittedName>
        <fullName evidence="1">Uncharacterized protein</fullName>
    </submittedName>
</protein>
<evidence type="ECO:0000313" key="1">
    <source>
        <dbReference type="EMBL" id="ESO95743.1"/>
    </source>
</evidence>
<dbReference type="AlphaFoldDB" id="V3ZW48"/>
<reference evidence="1 2" key="1">
    <citation type="journal article" date="2013" name="Nature">
        <title>Insights into bilaterian evolution from three spiralian genomes.</title>
        <authorList>
            <person name="Simakov O."/>
            <person name="Marletaz F."/>
            <person name="Cho S.J."/>
            <person name="Edsinger-Gonzales E."/>
            <person name="Havlak P."/>
            <person name="Hellsten U."/>
            <person name="Kuo D.H."/>
            <person name="Larsson T."/>
            <person name="Lv J."/>
            <person name="Arendt D."/>
            <person name="Savage R."/>
            <person name="Osoegawa K."/>
            <person name="de Jong P."/>
            <person name="Grimwood J."/>
            <person name="Chapman J.A."/>
            <person name="Shapiro H."/>
            <person name="Aerts A."/>
            <person name="Otillar R.P."/>
            <person name="Terry A.Y."/>
            <person name="Boore J.L."/>
            <person name="Grigoriev I.V."/>
            <person name="Lindberg D.R."/>
            <person name="Seaver E.C."/>
            <person name="Weisblat D.A."/>
            <person name="Putnam N.H."/>
            <person name="Rokhsar D.S."/>
        </authorList>
    </citation>
    <scope>NUCLEOTIDE SEQUENCE [LARGE SCALE GENOMIC DNA]</scope>
</reference>
<accession>V3ZW48</accession>
<dbReference type="GeneID" id="20238353"/>
<proteinExistence type="predicted"/>
<dbReference type="Proteomes" id="UP000030746">
    <property type="component" value="Unassembled WGS sequence"/>
</dbReference>